<evidence type="ECO:0000313" key="1">
    <source>
        <dbReference type="EMBL" id="AFL99483.1"/>
    </source>
</evidence>
<sequence length="121" mass="13048">MSTTKNVNILELAKGAIAEQIDIEVAKAMANIVDPNTDAKTARKLTITLTLKPDENRETISISAQAKAALAPIKPISTTLMVGIDRDGKPVAVEPTKQDPNQMQIFGESEPTNVVKMRHNA</sequence>
<reference evidence="2" key="1">
    <citation type="submission" date="2012-06" db="EMBL/GenBank/DDBJ databases">
        <title>Complete sequence of Desulfitobacterium dehalogenans ATCC 51507.</title>
        <authorList>
            <person name="Lucas S."/>
            <person name="Han J."/>
            <person name="Lapidus A."/>
            <person name="Cheng J.-F."/>
            <person name="Goodwin L."/>
            <person name="Pitluck S."/>
            <person name="Peters L."/>
            <person name="Ovchinnikova G."/>
            <person name="Teshima H."/>
            <person name="Detter J.C."/>
            <person name="Han C."/>
            <person name="Tapia R."/>
            <person name="Land M."/>
            <person name="Hauser L."/>
            <person name="Kyrpides N."/>
            <person name="Ivanova N."/>
            <person name="Pagani I."/>
            <person name="Kruse T."/>
            <person name="de Vos W.M."/>
            <person name="Smidt H."/>
            <person name="Woyke T."/>
        </authorList>
    </citation>
    <scope>NUCLEOTIDE SEQUENCE [LARGE SCALE GENOMIC DNA]</scope>
    <source>
        <strain evidence="2">ATCC 51507 / DSM 9161 / JW/IU-DC1</strain>
    </source>
</reference>
<dbReference type="KEGG" id="ddh:Desde_1051"/>
<evidence type="ECO:0008006" key="3">
    <source>
        <dbReference type="Google" id="ProtNLM"/>
    </source>
</evidence>
<protein>
    <recommendedName>
        <fullName evidence="3">Replication terminator protein</fullName>
    </recommendedName>
</protein>
<accession>I4A699</accession>
<dbReference type="Proteomes" id="UP000006053">
    <property type="component" value="Chromosome"/>
</dbReference>
<dbReference type="EMBL" id="CP003348">
    <property type="protein sequence ID" value="AFL99483.1"/>
    <property type="molecule type" value="Genomic_DNA"/>
</dbReference>
<dbReference type="STRING" id="756499.Desde_1051"/>
<dbReference type="AlphaFoldDB" id="I4A699"/>
<proteinExistence type="predicted"/>
<keyword evidence="2" id="KW-1185">Reference proteome</keyword>
<gene>
    <name evidence="1" type="ordered locus">Desde_1051</name>
</gene>
<evidence type="ECO:0000313" key="2">
    <source>
        <dbReference type="Proteomes" id="UP000006053"/>
    </source>
</evidence>
<dbReference type="HOGENOM" id="CLU_147183_1_0_9"/>
<dbReference type="RefSeq" id="WP_014792975.1">
    <property type="nucleotide sequence ID" value="NC_018017.1"/>
</dbReference>
<dbReference type="OrthoDB" id="1956472at2"/>
<dbReference type="eggNOG" id="ENOG5033E60">
    <property type="taxonomic scope" value="Bacteria"/>
</dbReference>
<name>I4A699_DESDJ</name>
<reference evidence="1 2" key="2">
    <citation type="journal article" date="2015" name="J. Bacteriol.">
        <title>Genomic, proteomic, and biochemical analysis of the organohalide respiratory pathway in Desulfitobacterium dehalogenans.</title>
        <authorList>
            <person name="Kruse T."/>
            <person name="van de Pas B.A."/>
            <person name="Atteia A."/>
            <person name="Krab K."/>
            <person name="Hagen W.R."/>
            <person name="Goodwin L."/>
            <person name="Chain P."/>
            <person name="Boeren S."/>
            <person name="Maphosa F."/>
            <person name="Schraa G."/>
            <person name="de Vos W.M."/>
            <person name="van der Oost J."/>
            <person name="Smidt H."/>
            <person name="Stams A.J."/>
        </authorList>
    </citation>
    <scope>NUCLEOTIDE SEQUENCE [LARGE SCALE GENOMIC DNA]</scope>
    <source>
        <strain evidence="2">ATCC 51507 / DSM 9161 / JW/IU-DC1</strain>
    </source>
</reference>
<organism evidence="1 2">
    <name type="scientific">Desulfitobacterium dehalogenans (strain ATCC 51507 / DSM 9161 / JW/IU-DC1)</name>
    <dbReference type="NCBI Taxonomy" id="756499"/>
    <lineage>
        <taxon>Bacteria</taxon>
        <taxon>Bacillati</taxon>
        <taxon>Bacillota</taxon>
        <taxon>Clostridia</taxon>
        <taxon>Eubacteriales</taxon>
        <taxon>Desulfitobacteriaceae</taxon>
        <taxon>Desulfitobacterium</taxon>
    </lineage>
</organism>